<evidence type="ECO:0000256" key="4">
    <source>
        <dbReference type="ARBA" id="ARBA00023015"/>
    </source>
</evidence>
<dbReference type="Proteomes" id="UP000249873">
    <property type="component" value="Chromosome"/>
</dbReference>
<evidence type="ECO:0000256" key="6">
    <source>
        <dbReference type="ARBA" id="ARBA00023163"/>
    </source>
</evidence>
<feature type="modified residue" description="4-aspartylphosphate" evidence="7">
    <location>
        <position position="1152"/>
    </location>
</feature>
<keyword evidence="3 7" id="KW-0597">Phosphoprotein</keyword>
<dbReference type="PROSITE" id="PS50109">
    <property type="entry name" value="HIS_KIN"/>
    <property type="match status" value="1"/>
</dbReference>
<evidence type="ECO:0000259" key="9">
    <source>
        <dbReference type="PROSITE" id="PS01124"/>
    </source>
</evidence>
<dbReference type="SUPFAM" id="SSF55874">
    <property type="entry name" value="ATPase domain of HSP90 chaperone/DNA topoisomerase II/histidine kinase"/>
    <property type="match status" value="1"/>
</dbReference>
<accession>A0A2Z4GBW4</accession>
<dbReference type="PRINTS" id="PR00344">
    <property type="entry name" value="BCTRLSENSOR"/>
</dbReference>
<dbReference type="PROSITE" id="PS01124">
    <property type="entry name" value="HTH_ARAC_FAMILY_2"/>
    <property type="match status" value="1"/>
</dbReference>
<dbReference type="SUPFAM" id="SSF47384">
    <property type="entry name" value="Homodimeric domain of signal transducing histidine kinase"/>
    <property type="match status" value="1"/>
</dbReference>
<dbReference type="GO" id="GO:0000155">
    <property type="term" value="F:phosphorelay sensor kinase activity"/>
    <property type="evidence" value="ECO:0007669"/>
    <property type="project" value="InterPro"/>
</dbReference>
<dbReference type="Pfam" id="PF00512">
    <property type="entry name" value="HisKA"/>
    <property type="match status" value="1"/>
</dbReference>
<dbReference type="InterPro" id="IPR001789">
    <property type="entry name" value="Sig_transdc_resp-reg_receiver"/>
</dbReference>
<dbReference type="InterPro" id="IPR011123">
    <property type="entry name" value="Y_Y_Y"/>
</dbReference>
<dbReference type="PANTHER" id="PTHR43547">
    <property type="entry name" value="TWO-COMPONENT HISTIDINE KINASE"/>
    <property type="match status" value="1"/>
</dbReference>
<evidence type="ECO:0000256" key="7">
    <source>
        <dbReference type="PROSITE-ProRule" id="PRU00169"/>
    </source>
</evidence>
<dbReference type="SMART" id="SM00387">
    <property type="entry name" value="HATPase_c"/>
    <property type="match status" value="1"/>
</dbReference>
<dbReference type="Pfam" id="PF12833">
    <property type="entry name" value="HTH_18"/>
    <property type="match status" value="1"/>
</dbReference>
<dbReference type="Gene3D" id="2.60.40.10">
    <property type="entry name" value="Immunoglobulins"/>
    <property type="match status" value="1"/>
</dbReference>
<dbReference type="InterPro" id="IPR036097">
    <property type="entry name" value="HisK_dim/P_sf"/>
</dbReference>
<dbReference type="CDD" id="cd00075">
    <property type="entry name" value="HATPase"/>
    <property type="match status" value="1"/>
</dbReference>
<dbReference type="Pfam" id="PF02518">
    <property type="entry name" value="HATPase_c"/>
    <property type="match status" value="1"/>
</dbReference>
<dbReference type="OrthoDB" id="9797097at2"/>
<dbReference type="InterPro" id="IPR036890">
    <property type="entry name" value="HATPase_C_sf"/>
</dbReference>
<dbReference type="Pfam" id="PF00072">
    <property type="entry name" value="Response_reg"/>
    <property type="match status" value="1"/>
</dbReference>
<dbReference type="InterPro" id="IPR013783">
    <property type="entry name" value="Ig-like_fold"/>
</dbReference>
<feature type="signal peptide" evidence="8">
    <location>
        <begin position="1"/>
        <end position="19"/>
    </location>
</feature>
<evidence type="ECO:0000256" key="3">
    <source>
        <dbReference type="ARBA" id="ARBA00022553"/>
    </source>
</evidence>
<dbReference type="InterPro" id="IPR015943">
    <property type="entry name" value="WD40/YVTN_repeat-like_dom_sf"/>
</dbReference>
<dbReference type="GO" id="GO:0043565">
    <property type="term" value="F:sequence-specific DNA binding"/>
    <property type="evidence" value="ECO:0007669"/>
    <property type="project" value="InterPro"/>
</dbReference>
<comment type="catalytic activity">
    <reaction evidence="1">
        <text>ATP + protein L-histidine = ADP + protein N-phospho-L-histidine.</text>
        <dbReference type="EC" id="2.7.13.3"/>
    </reaction>
</comment>
<reference evidence="12 13" key="1">
    <citation type="submission" date="2018-05" db="EMBL/GenBank/DDBJ databases">
        <title>Complete genome sequence of Arcticibacterium luteifluviistationis SM1504T, a cytophagaceae bacterium isolated from Arctic surface seawater.</title>
        <authorList>
            <person name="Li Y."/>
            <person name="Qin Q.-L."/>
        </authorList>
    </citation>
    <scope>NUCLEOTIDE SEQUENCE [LARGE SCALE GENOMIC DNA]</scope>
    <source>
        <strain evidence="12 13">SM1504</strain>
    </source>
</reference>
<dbReference type="InterPro" id="IPR018062">
    <property type="entry name" value="HTH_AraC-typ_CS"/>
</dbReference>
<gene>
    <name evidence="12" type="ORF">DJ013_10335</name>
</gene>
<dbReference type="InterPro" id="IPR004358">
    <property type="entry name" value="Sig_transdc_His_kin-like_C"/>
</dbReference>
<feature type="domain" description="Response regulatory" evidence="11">
    <location>
        <begin position="1104"/>
        <end position="1219"/>
    </location>
</feature>
<dbReference type="PANTHER" id="PTHR43547:SF2">
    <property type="entry name" value="HYBRID SIGNAL TRANSDUCTION HISTIDINE KINASE C"/>
    <property type="match status" value="1"/>
</dbReference>
<dbReference type="Gene3D" id="3.30.565.10">
    <property type="entry name" value="Histidine kinase-like ATPase, C-terminal domain"/>
    <property type="match status" value="1"/>
</dbReference>
<evidence type="ECO:0000256" key="5">
    <source>
        <dbReference type="ARBA" id="ARBA00023125"/>
    </source>
</evidence>
<dbReference type="PROSITE" id="PS50110">
    <property type="entry name" value="RESPONSE_REGULATORY"/>
    <property type="match status" value="1"/>
</dbReference>
<dbReference type="Gene3D" id="2.130.10.10">
    <property type="entry name" value="YVTN repeat-like/Quinoprotein amine dehydrogenase"/>
    <property type="match status" value="3"/>
</dbReference>
<dbReference type="SUPFAM" id="SSF101898">
    <property type="entry name" value="NHL repeat"/>
    <property type="match status" value="1"/>
</dbReference>
<dbReference type="Gene3D" id="1.10.287.130">
    <property type="match status" value="1"/>
</dbReference>
<dbReference type="EC" id="2.7.13.3" evidence="2"/>
<dbReference type="EMBL" id="CP029480">
    <property type="protein sequence ID" value="AWV98545.1"/>
    <property type="molecule type" value="Genomic_DNA"/>
</dbReference>
<dbReference type="InterPro" id="IPR011110">
    <property type="entry name" value="Reg_prop"/>
</dbReference>
<dbReference type="Pfam" id="PF07495">
    <property type="entry name" value="Y_Y_Y"/>
    <property type="match status" value="1"/>
</dbReference>
<dbReference type="Gene3D" id="3.40.50.2300">
    <property type="match status" value="1"/>
</dbReference>
<name>A0A2Z4GBW4_9BACT</name>
<protein>
    <recommendedName>
        <fullName evidence="2">histidine kinase</fullName>
        <ecNumber evidence="2">2.7.13.3</ecNumber>
    </recommendedName>
</protein>
<dbReference type="SUPFAM" id="SSF63829">
    <property type="entry name" value="Calcium-dependent phosphotriesterase"/>
    <property type="match status" value="2"/>
</dbReference>
<evidence type="ECO:0000259" key="11">
    <source>
        <dbReference type="PROSITE" id="PS50110"/>
    </source>
</evidence>
<dbReference type="SUPFAM" id="SSF52172">
    <property type="entry name" value="CheY-like"/>
    <property type="match status" value="1"/>
</dbReference>
<dbReference type="GO" id="GO:0003700">
    <property type="term" value="F:DNA-binding transcription factor activity"/>
    <property type="evidence" value="ECO:0007669"/>
    <property type="project" value="InterPro"/>
</dbReference>
<dbReference type="InterPro" id="IPR003594">
    <property type="entry name" value="HATPase_dom"/>
</dbReference>
<dbReference type="PROSITE" id="PS00041">
    <property type="entry name" value="HTH_ARAC_FAMILY_1"/>
    <property type="match status" value="1"/>
</dbReference>
<feature type="domain" description="Histidine kinase" evidence="10">
    <location>
        <begin position="850"/>
        <end position="1064"/>
    </location>
</feature>
<dbReference type="InterPro" id="IPR003661">
    <property type="entry name" value="HisK_dim/P_dom"/>
</dbReference>
<dbReference type="SUPFAM" id="SSF46689">
    <property type="entry name" value="Homeodomain-like"/>
    <property type="match status" value="1"/>
</dbReference>
<dbReference type="SMART" id="SM00388">
    <property type="entry name" value="HisKA"/>
    <property type="match status" value="1"/>
</dbReference>
<dbReference type="Gene3D" id="1.10.10.60">
    <property type="entry name" value="Homeodomain-like"/>
    <property type="match status" value="1"/>
</dbReference>
<dbReference type="InterPro" id="IPR018060">
    <property type="entry name" value="HTH_AraC"/>
</dbReference>
<keyword evidence="12" id="KW-0808">Transferase</keyword>
<evidence type="ECO:0000256" key="2">
    <source>
        <dbReference type="ARBA" id="ARBA00012438"/>
    </source>
</evidence>
<keyword evidence="5" id="KW-0238">DNA-binding</keyword>
<organism evidence="12 13">
    <name type="scientific">Arcticibacterium luteifluviistationis</name>
    <dbReference type="NCBI Taxonomy" id="1784714"/>
    <lineage>
        <taxon>Bacteria</taxon>
        <taxon>Pseudomonadati</taxon>
        <taxon>Bacteroidota</taxon>
        <taxon>Cytophagia</taxon>
        <taxon>Cytophagales</taxon>
        <taxon>Leadbetterellaceae</taxon>
        <taxon>Arcticibacterium</taxon>
    </lineage>
</organism>
<proteinExistence type="predicted"/>
<dbReference type="InterPro" id="IPR005467">
    <property type="entry name" value="His_kinase_dom"/>
</dbReference>
<dbReference type="SMART" id="SM00342">
    <property type="entry name" value="HTH_ARAC"/>
    <property type="match status" value="1"/>
</dbReference>
<dbReference type="SMART" id="SM00448">
    <property type="entry name" value="REC"/>
    <property type="match status" value="1"/>
</dbReference>
<dbReference type="CDD" id="cd00082">
    <property type="entry name" value="HisKA"/>
    <property type="match status" value="1"/>
</dbReference>
<keyword evidence="4" id="KW-0805">Transcription regulation</keyword>
<dbReference type="KEGG" id="als:DJ013_10335"/>
<dbReference type="InterPro" id="IPR009057">
    <property type="entry name" value="Homeodomain-like_sf"/>
</dbReference>
<evidence type="ECO:0000256" key="8">
    <source>
        <dbReference type="SAM" id="SignalP"/>
    </source>
</evidence>
<dbReference type="InterPro" id="IPR011006">
    <property type="entry name" value="CheY-like_superfamily"/>
</dbReference>
<evidence type="ECO:0000313" key="12">
    <source>
        <dbReference type="EMBL" id="AWV98545.1"/>
    </source>
</evidence>
<keyword evidence="8" id="KW-0732">Signal</keyword>
<sequence length="1358" mass="153935">MRILISVLLLFLLQSLSFAQNPNDLFNPKAQSLTFYLMDVESGLSHNVVNGIEQDSLGFMWIATSEGLNRYDGKNFKVILKNNILPNKGPADNFIERIIRNHKGQLVLTGGNGLNIFDPKINHFYKLDKTTGLIGDNVSSVIYGPNNELILGIYDEGLQIIKDTSSIAIFRHEEGNKKSLSSNEVSCLSMQGDSLLWAGTFSDGLNKINLKTGKVDRIALKGFHENINCLYTDKQGNIWIGTGKGIQVLTVNNRLITINKASKPQAGLSDDNILCFEKDVAGNLWVGTRNGGLNIIKPESVLDNKPFKIRWFLPSTDGSSVFNRTVSALKRGVDGNMWIGTSTGINFVNPHGEPIKLLTRNLSNPNTLAHNRIGSFAKSKNGNIWIGTDGGGLDYYHPSTGVLKNFHHDSNKKNSLSNDYILAVLEDSKKRVWVGTYQGGLNLLDYDTGNCQYFLQGLPQDGSDVRKITEDKKGNIWVGTNRGGLYRYKEQTTSFEYIKVLGKVDIREILHDDVGNLWLATYGSGIIKYDTKTNTSTEFSNTTDRSFPGSVVYSMCWLDNGELLAGTRSNGLFRFDTKSKTIQRFTKEDGLNNNTIHSLTRDQNGIVWLGSFNGICYFDPVSNYIGNLNTFNNIQKSEFSIGAGYCSVNGDIYLGGNKGLNIFNPKDLQQDSYNYPLVFTDLRILNKTVMARDTSQLAFLPENISYLKELNLTYNQSPFSLDFVNLKYPRITNEKYAYKLEHFHNQWIETNEVGTANFSNIPPGKYIMRVRSMNNTGHYVENTIKVNIKPPFWRTPWAYLLYTVLIFGLAIMAFRYYSERLKLKNSLLFEKKQRQLESDLNEERVRFFTGFSHELKTPLTLIMASVDDLAEDPKDNIQQKSFKMVQRNARYLFDMISKLLEFRKTELDLSQLKPANYFIGEKLSQWVELYQPLAIHHKITLNTHFSERDFETAFDLEKMQIVVNNLLSNALKYCSAGQQVDIYLNENESDFDIIVKDNGPGIELAHQNMIFDWYYQAGSINRHKGTGIGLALTKRFVDEHDGNISLVSEKGEGCVFTVTIPKFLADENQAQEEDNAKSNLWLPEIAEHDEIILENLNKEDERPLVLLIDDNPQILSYLAGLLKNDFNLVFGENGNIGLEQAIKYIPDLIISDVMMPERNGIDLCGVLKSQAATTHIPVILLSAKDSEESITSGLEKGADDYITKPFNRKILLARIQNLLDAKIRLRKHYQVNEEAQEVLTEAQKNDIKREQKFLQYLDQIILEQMANQKADVDTISQLMGMSRTSMFRKIKAITGQNINQYIRTYKLKRAAMLIVDEKLGIAQAAFEVGFNDQKYFRKLFKEQFGMLPSEMLHGKSKN</sequence>
<feature type="domain" description="HTH araC/xylS-type" evidence="9">
    <location>
        <begin position="1255"/>
        <end position="1354"/>
    </location>
</feature>
<feature type="chain" id="PRO_5016289152" description="histidine kinase" evidence="8">
    <location>
        <begin position="20"/>
        <end position="1358"/>
    </location>
</feature>
<dbReference type="Pfam" id="PF07494">
    <property type="entry name" value="Reg_prop"/>
    <property type="match status" value="7"/>
</dbReference>
<evidence type="ECO:0000256" key="1">
    <source>
        <dbReference type="ARBA" id="ARBA00000085"/>
    </source>
</evidence>
<dbReference type="RefSeq" id="WP_111371738.1">
    <property type="nucleotide sequence ID" value="NZ_CP029480.1"/>
</dbReference>
<keyword evidence="6" id="KW-0804">Transcription</keyword>
<evidence type="ECO:0000259" key="10">
    <source>
        <dbReference type="PROSITE" id="PS50109"/>
    </source>
</evidence>
<keyword evidence="13" id="KW-1185">Reference proteome</keyword>
<evidence type="ECO:0000313" key="13">
    <source>
        <dbReference type="Proteomes" id="UP000249873"/>
    </source>
</evidence>
<keyword evidence="12" id="KW-0418">Kinase</keyword>